<accession>A0AB39KUW0</accession>
<dbReference type="RefSeq" id="WP_369060607.1">
    <property type="nucleotide sequence ID" value="NZ_CP158375.1"/>
</dbReference>
<reference evidence="1" key="1">
    <citation type="submission" date="2024-06" db="EMBL/GenBank/DDBJ databases">
        <title>Caulobacter inopinatus, sp. nov.</title>
        <authorList>
            <person name="Donachie S.P."/>
        </authorList>
    </citation>
    <scope>NUCLEOTIDE SEQUENCE</scope>
    <source>
        <strain evidence="1">73W</strain>
    </source>
</reference>
<dbReference type="AlphaFoldDB" id="A0AB39KUW0"/>
<dbReference type="EMBL" id="CP158375">
    <property type="protein sequence ID" value="XDO97410.1"/>
    <property type="molecule type" value="Genomic_DNA"/>
</dbReference>
<gene>
    <name evidence="1" type="ORF">ABOZ73_03045</name>
</gene>
<organism evidence="1">
    <name type="scientific">Caulobacter sp. 73W</name>
    <dbReference type="NCBI Taxonomy" id="3161137"/>
    <lineage>
        <taxon>Bacteria</taxon>
        <taxon>Pseudomonadati</taxon>
        <taxon>Pseudomonadota</taxon>
        <taxon>Alphaproteobacteria</taxon>
        <taxon>Caulobacterales</taxon>
        <taxon>Caulobacteraceae</taxon>
        <taxon>Caulobacter</taxon>
    </lineage>
</organism>
<protein>
    <submittedName>
        <fullName evidence="1">Uncharacterized protein</fullName>
    </submittedName>
</protein>
<evidence type="ECO:0000313" key="1">
    <source>
        <dbReference type="EMBL" id="XDO97410.1"/>
    </source>
</evidence>
<sequence length="61" mass="6544">MNYAVRSIDGRLRLLSPTGQVVLGAKIVVTRESARRTRPPSATARVVLPSGSTLTQVPVQD</sequence>
<name>A0AB39KUW0_9CAUL</name>
<proteinExistence type="predicted"/>